<comment type="caution">
    <text evidence="1">The sequence shown here is derived from an EMBL/GenBank/DDBJ whole genome shotgun (WGS) entry which is preliminary data.</text>
</comment>
<protein>
    <submittedName>
        <fullName evidence="1">Uncharacterized protein</fullName>
    </submittedName>
</protein>
<sequence>MILLYHASRINFSIYLDHGSGKHRTLINVTELSESLGPDYCSTLLGFYIFTGEDCTSAFKGKGKVNPLKKLEKTPKLHKAFRQLGADWMVTDELQEEMESFTCIMYGQARMTSVDTVRVKMMRKMIGADKVLDSKSKVDLERLPPPKVCLIPHVQRANYRVAFYKRADKAITESPKPHDPGMGWEKTGEEEVLEPVWAIGPILPPSLVEVLAQRAVRRARSS</sequence>
<reference evidence="1 2" key="1">
    <citation type="journal article" date="2023" name="Mol. Biol. Evol.">
        <title>Genomics of Secondarily Temperate Adaptation in the Only Non-Antarctic Icefish.</title>
        <authorList>
            <person name="Rivera-Colon A.G."/>
            <person name="Rayamajhi N."/>
            <person name="Minhas B.F."/>
            <person name="Madrigal G."/>
            <person name="Bilyk K.T."/>
            <person name="Yoon V."/>
            <person name="Hune M."/>
            <person name="Gregory S."/>
            <person name="Cheng C.H.C."/>
            <person name="Catchen J.M."/>
        </authorList>
    </citation>
    <scope>NUCLEOTIDE SEQUENCE [LARGE SCALE GENOMIC DNA]</scope>
    <source>
        <tissue evidence="1">White muscle</tissue>
    </source>
</reference>
<dbReference type="Proteomes" id="UP001331515">
    <property type="component" value="Unassembled WGS sequence"/>
</dbReference>
<accession>A0AAN8BWP2</accession>
<dbReference type="AlphaFoldDB" id="A0AAN8BWP2"/>
<gene>
    <name evidence="1" type="ORF">CgunFtcFv8_018849</name>
</gene>
<evidence type="ECO:0000313" key="2">
    <source>
        <dbReference type="Proteomes" id="UP001331515"/>
    </source>
</evidence>
<proteinExistence type="predicted"/>
<evidence type="ECO:0000313" key="1">
    <source>
        <dbReference type="EMBL" id="KAK5891618.1"/>
    </source>
</evidence>
<organism evidence="1 2">
    <name type="scientific">Champsocephalus gunnari</name>
    <name type="common">Mackerel icefish</name>
    <dbReference type="NCBI Taxonomy" id="52237"/>
    <lineage>
        <taxon>Eukaryota</taxon>
        <taxon>Metazoa</taxon>
        <taxon>Chordata</taxon>
        <taxon>Craniata</taxon>
        <taxon>Vertebrata</taxon>
        <taxon>Euteleostomi</taxon>
        <taxon>Actinopterygii</taxon>
        <taxon>Neopterygii</taxon>
        <taxon>Teleostei</taxon>
        <taxon>Neoteleostei</taxon>
        <taxon>Acanthomorphata</taxon>
        <taxon>Eupercaria</taxon>
        <taxon>Perciformes</taxon>
        <taxon>Notothenioidei</taxon>
        <taxon>Channichthyidae</taxon>
        <taxon>Champsocephalus</taxon>
    </lineage>
</organism>
<dbReference type="EMBL" id="JAURVH010001536">
    <property type="protein sequence ID" value="KAK5891618.1"/>
    <property type="molecule type" value="Genomic_DNA"/>
</dbReference>
<keyword evidence="2" id="KW-1185">Reference proteome</keyword>
<name>A0AAN8BWP2_CHAGU</name>